<dbReference type="OrthoDB" id="1862401at2759"/>
<protein>
    <submittedName>
        <fullName evidence="3">Transferase family-domain-containing protein</fullName>
    </submittedName>
</protein>
<keyword evidence="4" id="KW-1185">Reference proteome</keyword>
<dbReference type="InterPro" id="IPR023213">
    <property type="entry name" value="CAT-like_dom_sf"/>
</dbReference>
<accession>A0A1Y2BF46</accession>
<dbReference type="Pfam" id="PF02458">
    <property type="entry name" value="Transferase"/>
    <property type="match status" value="2"/>
</dbReference>
<dbReference type="Proteomes" id="UP000193986">
    <property type="component" value="Unassembled WGS sequence"/>
</dbReference>
<organism evidence="3 4">
    <name type="scientific">Naematelia encephala</name>
    <dbReference type="NCBI Taxonomy" id="71784"/>
    <lineage>
        <taxon>Eukaryota</taxon>
        <taxon>Fungi</taxon>
        <taxon>Dikarya</taxon>
        <taxon>Basidiomycota</taxon>
        <taxon>Agaricomycotina</taxon>
        <taxon>Tremellomycetes</taxon>
        <taxon>Tremellales</taxon>
        <taxon>Naemateliaceae</taxon>
        <taxon>Naematelia</taxon>
    </lineage>
</organism>
<evidence type="ECO:0000313" key="3">
    <source>
        <dbReference type="EMBL" id="ORY33087.1"/>
    </source>
</evidence>
<sequence>MPTASTGTDQVSILYEQLVHCSDALSIASLPTPFRLGPLDQLVGPHIPVAVVFVYESPNPTSSGRSSPDIIPIDTLRPALSRLFDYYPHLTGRLRLDASDGVPYLDSFNMGAGLVTATCPLRLDTLHPSDRRLIMSDLPLGGNALLPPYNPENVCEEPILAIQHTQFACGAVALGVRCLHKVCDAEGFFQIVRDLAEVYRSLGDGSGGRLSRLPEIRPYLADWNVEDLSEGELQKVLDYRPELFFVDSPSKDLDAEIDVKPMTPLPPVTGRFMRFSGGELAALKAHATEPGTWISTFDALTAHLHQRIHLARLELRRLDNSQPELSPPNFLTPVNIRTRLRLNPQYQPNALICTYTSISPSTLQHGPLSAIAKAIHETPRTEGTTSRSEMEQTLKWMAAQSEKSRIRQGFQYGNGSFMASQWNKMDIYVGTAFEQRPILVAPPFTSISLVDGLGYYLPTEMQGDEADKGDIEVDLALCEPLWKILDRDLEFRRFRI</sequence>
<proteinExistence type="predicted"/>
<dbReference type="PANTHER" id="PTHR31642">
    <property type="entry name" value="TRICHOTHECENE 3-O-ACETYLTRANSFERASE"/>
    <property type="match status" value="1"/>
</dbReference>
<dbReference type="EMBL" id="MCFC01000007">
    <property type="protein sequence ID" value="ORY33087.1"/>
    <property type="molecule type" value="Genomic_DNA"/>
</dbReference>
<reference evidence="3 4" key="1">
    <citation type="submission" date="2016-07" db="EMBL/GenBank/DDBJ databases">
        <title>Pervasive Adenine N6-methylation of Active Genes in Fungi.</title>
        <authorList>
            <consortium name="DOE Joint Genome Institute"/>
            <person name="Mondo S.J."/>
            <person name="Dannebaum R.O."/>
            <person name="Kuo R.C."/>
            <person name="Labutti K."/>
            <person name="Haridas S."/>
            <person name="Kuo A."/>
            <person name="Salamov A."/>
            <person name="Ahrendt S.R."/>
            <person name="Lipzen A."/>
            <person name="Sullivan W."/>
            <person name="Andreopoulos W.B."/>
            <person name="Clum A."/>
            <person name="Lindquist E."/>
            <person name="Daum C."/>
            <person name="Ramamoorthy G.K."/>
            <person name="Gryganskyi A."/>
            <person name="Culley D."/>
            <person name="Magnuson J.K."/>
            <person name="James T.Y."/>
            <person name="O'Malley M.A."/>
            <person name="Stajich J.E."/>
            <person name="Spatafora J.W."/>
            <person name="Visel A."/>
            <person name="Grigoriev I.V."/>
        </authorList>
    </citation>
    <scope>NUCLEOTIDE SEQUENCE [LARGE SCALE GENOMIC DNA]</scope>
    <source>
        <strain evidence="3 4">68-887.2</strain>
    </source>
</reference>
<dbReference type="AlphaFoldDB" id="A0A1Y2BF46"/>
<comment type="caution">
    <text evidence="3">The sequence shown here is derived from an EMBL/GenBank/DDBJ whole genome shotgun (WGS) entry which is preliminary data.</text>
</comment>
<dbReference type="Gene3D" id="3.30.559.10">
    <property type="entry name" value="Chloramphenicol acetyltransferase-like domain"/>
    <property type="match status" value="2"/>
</dbReference>
<evidence type="ECO:0000313" key="4">
    <source>
        <dbReference type="Proteomes" id="UP000193986"/>
    </source>
</evidence>
<keyword evidence="2" id="KW-0012">Acyltransferase</keyword>
<evidence type="ECO:0000256" key="1">
    <source>
        <dbReference type="ARBA" id="ARBA00022679"/>
    </source>
</evidence>
<gene>
    <name evidence="3" type="ORF">BCR39DRAFT_521136</name>
</gene>
<dbReference type="PANTHER" id="PTHR31642:SF11">
    <property type="entry name" value="SHIKIMATE O-HYDROXYCINNAMOYLTRANSFERASE"/>
    <property type="match status" value="1"/>
</dbReference>
<dbReference type="STRING" id="71784.A0A1Y2BF46"/>
<name>A0A1Y2BF46_9TREE</name>
<dbReference type="GO" id="GO:0016747">
    <property type="term" value="F:acyltransferase activity, transferring groups other than amino-acyl groups"/>
    <property type="evidence" value="ECO:0007669"/>
    <property type="project" value="TreeGrafter"/>
</dbReference>
<keyword evidence="1 3" id="KW-0808">Transferase</keyword>
<dbReference type="InterPro" id="IPR050317">
    <property type="entry name" value="Plant_Fungal_Acyltransferase"/>
</dbReference>
<evidence type="ECO:0000256" key="2">
    <source>
        <dbReference type="ARBA" id="ARBA00023315"/>
    </source>
</evidence>
<dbReference type="InParanoid" id="A0A1Y2BF46"/>